<gene>
    <name evidence="1" type="ORF">PCIT_a1620</name>
</gene>
<dbReference type="Proteomes" id="UP000016487">
    <property type="component" value="Unassembled WGS sequence"/>
</dbReference>
<comment type="caution">
    <text evidence="1">The sequence shown here is derived from an EMBL/GenBank/DDBJ whole genome shotgun (WGS) entry which is preliminary data.</text>
</comment>
<reference evidence="1" key="2">
    <citation type="submission" date="2015-03" db="EMBL/GenBank/DDBJ databases">
        <title>Genome sequence of Pseudoalteromonas citrea.</title>
        <authorList>
            <person name="Xie B.-B."/>
            <person name="Rong J.-C."/>
            <person name="Qin Q.-L."/>
            <person name="Zhang Y.-Z."/>
        </authorList>
    </citation>
    <scope>NUCLEOTIDE SEQUENCE</scope>
    <source>
        <strain evidence="1">DSM 8771</strain>
    </source>
</reference>
<evidence type="ECO:0000313" key="1">
    <source>
        <dbReference type="EMBL" id="KAF7775431.1"/>
    </source>
</evidence>
<protein>
    <submittedName>
        <fullName evidence="1">Uncharacterized protein</fullName>
    </submittedName>
</protein>
<sequence length="40" mass="4855">MGLHGELNTYFIRKCLVYIVFEVWKRDVVFMGLKGRFCER</sequence>
<proteinExistence type="predicted"/>
<dbReference type="EMBL" id="AHBZ03000012">
    <property type="protein sequence ID" value="KAF7775431.1"/>
    <property type="molecule type" value="Genomic_DNA"/>
</dbReference>
<evidence type="ECO:0000313" key="2">
    <source>
        <dbReference type="Proteomes" id="UP000016487"/>
    </source>
</evidence>
<reference evidence="1" key="1">
    <citation type="journal article" date="2012" name="J. Bacteriol.">
        <title>Genome sequences of type strains of seven species of the marine bacterium Pseudoalteromonas.</title>
        <authorList>
            <person name="Xie B.B."/>
            <person name="Shu Y.L."/>
            <person name="Qin Q.L."/>
            <person name="Rong J.C."/>
            <person name="Zhang X.Y."/>
            <person name="Chen X.L."/>
            <person name="Shi M."/>
            <person name="He H.L."/>
            <person name="Zhou B.C."/>
            <person name="Zhang Y.Z."/>
        </authorList>
    </citation>
    <scope>NUCLEOTIDE SEQUENCE</scope>
    <source>
        <strain evidence="1">DSM 8771</strain>
    </source>
</reference>
<dbReference type="AlphaFoldDB" id="A0AAD4AMJ5"/>
<accession>A0AAD4AMJ5</accession>
<name>A0AAD4AMJ5_9GAMM</name>
<organism evidence="1 2">
    <name type="scientific">Pseudoalteromonas citrea</name>
    <dbReference type="NCBI Taxonomy" id="43655"/>
    <lineage>
        <taxon>Bacteria</taxon>
        <taxon>Pseudomonadati</taxon>
        <taxon>Pseudomonadota</taxon>
        <taxon>Gammaproteobacteria</taxon>
        <taxon>Alteromonadales</taxon>
        <taxon>Pseudoalteromonadaceae</taxon>
        <taxon>Pseudoalteromonas</taxon>
    </lineage>
</organism>